<feature type="region of interest" description="Disordered" evidence="1">
    <location>
        <begin position="145"/>
        <end position="173"/>
    </location>
</feature>
<evidence type="ECO:0000313" key="4">
    <source>
        <dbReference type="EMBL" id="KAF1954904.1"/>
    </source>
</evidence>
<proteinExistence type="predicted"/>
<feature type="signal peptide" evidence="3">
    <location>
        <begin position="1"/>
        <end position="18"/>
    </location>
</feature>
<gene>
    <name evidence="4" type="ORF">CC80DRAFT_506138</name>
</gene>
<sequence>MRFFIILFVLSVCGLCSAAWDGVVRRGAVSRQNYVRATTSSSATSNKPAPSSTSKSTPSTLSSASKPNSPPTKSPQTPNPSNPTVPPPRTSRSSPPSAVPTGASKGLTRQANIGLGLGVPLGIAAIAGVIAAYIIGKRRGQRRRVDDPTAGASKYIRDPSDELNITPPTPAVAELPSVKSNEWSGPRRNGSTWWKPFARTISAQKYGYSVPPDAPQSPQEMPA</sequence>
<feature type="chain" id="PRO_5025412730" description="Mid2 domain-containing protein" evidence="3">
    <location>
        <begin position="19"/>
        <end position="223"/>
    </location>
</feature>
<feature type="transmembrane region" description="Helical" evidence="2">
    <location>
        <begin position="113"/>
        <end position="135"/>
    </location>
</feature>
<evidence type="ECO:0000256" key="3">
    <source>
        <dbReference type="SAM" id="SignalP"/>
    </source>
</evidence>
<keyword evidence="2" id="KW-0472">Membrane</keyword>
<keyword evidence="2" id="KW-1133">Transmembrane helix</keyword>
<keyword evidence="5" id="KW-1185">Reference proteome</keyword>
<evidence type="ECO:0000256" key="1">
    <source>
        <dbReference type="SAM" id="MobiDB-lite"/>
    </source>
</evidence>
<feature type="compositionally biased region" description="Low complexity" evidence="1">
    <location>
        <begin position="90"/>
        <end position="101"/>
    </location>
</feature>
<protein>
    <recommendedName>
        <fullName evidence="6">Mid2 domain-containing protein</fullName>
    </recommendedName>
</protein>
<evidence type="ECO:0008006" key="6">
    <source>
        <dbReference type="Google" id="ProtNLM"/>
    </source>
</evidence>
<keyword evidence="2" id="KW-0812">Transmembrane</keyword>
<keyword evidence="3" id="KW-0732">Signal</keyword>
<feature type="region of interest" description="Disordered" evidence="1">
    <location>
        <begin position="36"/>
        <end position="105"/>
    </location>
</feature>
<feature type="compositionally biased region" description="Pro residues" evidence="1">
    <location>
        <begin position="68"/>
        <end position="89"/>
    </location>
</feature>
<dbReference type="EMBL" id="ML976997">
    <property type="protein sequence ID" value="KAF1954904.1"/>
    <property type="molecule type" value="Genomic_DNA"/>
</dbReference>
<accession>A0A6A5TRJ7</accession>
<evidence type="ECO:0000256" key="2">
    <source>
        <dbReference type="SAM" id="Phobius"/>
    </source>
</evidence>
<dbReference type="AlphaFoldDB" id="A0A6A5TRJ7"/>
<evidence type="ECO:0000313" key="5">
    <source>
        <dbReference type="Proteomes" id="UP000800035"/>
    </source>
</evidence>
<dbReference type="Proteomes" id="UP000800035">
    <property type="component" value="Unassembled WGS sequence"/>
</dbReference>
<reference evidence="4" key="1">
    <citation type="journal article" date="2020" name="Stud. Mycol.">
        <title>101 Dothideomycetes genomes: a test case for predicting lifestyles and emergence of pathogens.</title>
        <authorList>
            <person name="Haridas S."/>
            <person name="Albert R."/>
            <person name="Binder M."/>
            <person name="Bloem J."/>
            <person name="Labutti K."/>
            <person name="Salamov A."/>
            <person name="Andreopoulos B."/>
            <person name="Baker S."/>
            <person name="Barry K."/>
            <person name="Bills G."/>
            <person name="Bluhm B."/>
            <person name="Cannon C."/>
            <person name="Castanera R."/>
            <person name="Culley D."/>
            <person name="Daum C."/>
            <person name="Ezra D."/>
            <person name="Gonzalez J."/>
            <person name="Henrissat B."/>
            <person name="Kuo A."/>
            <person name="Liang C."/>
            <person name="Lipzen A."/>
            <person name="Lutzoni F."/>
            <person name="Magnuson J."/>
            <person name="Mondo S."/>
            <person name="Nolan M."/>
            <person name="Ohm R."/>
            <person name="Pangilinan J."/>
            <person name="Park H.-J."/>
            <person name="Ramirez L."/>
            <person name="Alfaro M."/>
            <person name="Sun H."/>
            <person name="Tritt A."/>
            <person name="Yoshinaga Y."/>
            <person name="Zwiers L.-H."/>
            <person name="Turgeon B."/>
            <person name="Goodwin S."/>
            <person name="Spatafora J."/>
            <person name="Crous P."/>
            <person name="Grigoriev I."/>
        </authorList>
    </citation>
    <scope>NUCLEOTIDE SEQUENCE</scope>
    <source>
        <strain evidence="4">CBS 675.92</strain>
    </source>
</reference>
<name>A0A6A5TRJ7_9PLEO</name>
<feature type="compositionally biased region" description="Low complexity" evidence="1">
    <location>
        <begin position="37"/>
        <end position="67"/>
    </location>
</feature>
<dbReference type="OrthoDB" id="3799469at2759"/>
<organism evidence="4 5">
    <name type="scientific">Byssothecium circinans</name>
    <dbReference type="NCBI Taxonomy" id="147558"/>
    <lineage>
        <taxon>Eukaryota</taxon>
        <taxon>Fungi</taxon>
        <taxon>Dikarya</taxon>
        <taxon>Ascomycota</taxon>
        <taxon>Pezizomycotina</taxon>
        <taxon>Dothideomycetes</taxon>
        <taxon>Pleosporomycetidae</taxon>
        <taxon>Pleosporales</taxon>
        <taxon>Massarineae</taxon>
        <taxon>Massarinaceae</taxon>
        <taxon>Byssothecium</taxon>
    </lineage>
</organism>